<dbReference type="SUPFAM" id="SSF55424">
    <property type="entry name" value="FAD/NAD-linked reductases, dimerisation (C-terminal) domain"/>
    <property type="match status" value="1"/>
</dbReference>
<evidence type="ECO:0000256" key="3">
    <source>
        <dbReference type="ARBA" id="ARBA00022827"/>
    </source>
</evidence>
<evidence type="ECO:0000256" key="1">
    <source>
        <dbReference type="ARBA" id="ARBA00001974"/>
    </source>
</evidence>
<evidence type="ECO:0000256" key="4">
    <source>
        <dbReference type="ARBA" id="ARBA00023002"/>
    </source>
</evidence>
<dbReference type="Proteomes" id="UP001432000">
    <property type="component" value="Chromosome"/>
</dbReference>
<dbReference type="SUPFAM" id="SSF51905">
    <property type="entry name" value="FAD/NAD(P)-binding domain"/>
    <property type="match status" value="1"/>
</dbReference>
<keyword evidence="8" id="KW-1185">Reference proteome</keyword>
<comment type="cofactor">
    <cofactor evidence="1">
        <name>FAD</name>
        <dbReference type="ChEBI" id="CHEBI:57692"/>
    </cofactor>
</comment>
<protein>
    <submittedName>
        <fullName evidence="7">FAD-dependent oxidoreductase</fullName>
    </submittedName>
</protein>
<dbReference type="EMBL" id="CP147846">
    <property type="protein sequence ID" value="WXG69467.1"/>
    <property type="molecule type" value="Genomic_DNA"/>
</dbReference>
<keyword evidence="4" id="KW-0560">Oxidoreductase</keyword>
<dbReference type="InterPro" id="IPR050446">
    <property type="entry name" value="FAD-oxidoreductase/Apoptosis"/>
</dbReference>
<proteinExistence type="predicted"/>
<dbReference type="InterPro" id="IPR016156">
    <property type="entry name" value="FAD/NAD-linked_Rdtase_dimer_sf"/>
</dbReference>
<dbReference type="PANTHER" id="PTHR43557:SF2">
    <property type="entry name" value="RIESKE DOMAIN-CONTAINING PROTEIN-RELATED"/>
    <property type="match status" value="1"/>
</dbReference>
<organism evidence="7 8">
    <name type="scientific">Rhodococcus sovatensis</name>
    <dbReference type="NCBI Taxonomy" id="1805840"/>
    <lineage>
        <taxon>Bacteria</taxon>
        <taxon>Bacillati</taxon>
        <taxon>Actinomycetota</taxon>
        <taxon>Actinomycetes</taxon>
        <taxon>Mycobacteriales</taxon>
        <taxon>Nocardiaceae</taxon>
        <taxon>Rhodococcus</taxon>
    </lineage>
</organism>
<dbReference type="Gene3D" id="3.50.50.60">
    <property type="entry name" value="FAD/NAD(P)-binding domain"/>
    <property type="match status" value="2"/>
</dbReference>
<keyword evidence="3" id="KW-0274">FAD</keyword>
<name>A0ABZ2PJX4_9NOCA</name>
<evidence type="ECO:0000256" key="2">
    <source>
        <dbReference type="ARBA" id="ARBA00022630"/>
    </source>
</evidence>
<feature type="domain" description="Reductase C-terminal" evidence="6">
    <location>
        <begin position="338"/>
        <end position="413"/>
    </location>
</feature>
<dbReference type="RefSeq" id="WP_338890266.1">
    <property type="nucleotide sequence ID" value="NZ_CP147846.1"/>
</dbReference>
<dbReference type="PRINTS" id="PR00469">
    <property type="entry name" value="PNDRDTASEII"/>
</dbReference>
<dbReference type="InterPro" id="IPR028202">
    <property type="entry name" value="Reductase_C"/>
</dbReference>
<keyword evidence="2" id="KW-0285">Flavoprotein</keyword>
<sequence length="425" mass="44944">MTTSDVESKMQALVEPWRERDLRASMPRSIVIVGDGAAGYTAAKVLRAEGFAGSISMIGSDRSATYRRPAVSKELLAGTKSVEQVLLGEPVVGVDVYHGVTALSISEDSVIVDDGDPISYDALLLATGSRARQLDDLGSGSVFTLRTAADVEPLREDFARTGSLLVIGGGLIGCEAAATARTLGAEVTVLEAAKAPLNRIAPESISRMYVDMHADNGITIHTDVAVSQIERRDDGTALVTAQDGRAWSAGTVLLAVGSVPNTELAVEFGLATRSGVLVDANMRTSAPNVYAAGDVAEVPNRLLGGTYRSEHWNGAVDQATRAARSILGAEVGDLDVPWGWSNQHGVNLQFAGWTTADDDYVLVRGSIEDRRFTACAVRGDMLVGAIGIGFPKDIRQVRAIIANGNPVDRDQLTADWLERQLTAVG</sequence>
<dbReference type="Pfam" id="PF07992">
    <property type="entry name" value="Pyr_redox_2"/>
    <property type="match status" value="1"/>
</dbReference>
<dbReference type="InterPro" id="IPR023753">
    <property type="entry name" value="FAD/NAD-binding_dom"/>
</dbReference>
<reference evidence="7 8" key="1">
    <citation type="submission" date="2024-03" db="EMBL/GenBank/DDBJ databases">
        <title>Natural products discovery in diverse microorganisms through a two-stage MS feature dereplication strategy.</title>
        <authorList>
            <person name="Zhang R."/>
        </authorList>
    </citation>
    <scope>NUCLEOTIDE SEQUENCE [LARGE SCALE GENOMIC DNA]</scope>
    <source>
        <strain evidence="7 8">18930</strain>
    </source>
</reference>
<dbReference type="PRINTS" id="PR00368">
    <property type="entry name" value="FADPNR"/>
</dbReference>
<dbReference type="Pfam" id="PF14759">
    <property type="entry name" value="Reductase_C"/>
    <property type="match status" value="1"/>
</dbReference>
<evidence type="ECO:0000259" key="6">
    <source>
        <dbReference type="Pfam" id="PF14759"/>
    </source>
</evidence>
<evidence type="ECO:0000313" key="7">
    <source>
        <dbReference type="EMBL" id="WXG69467.1"/>
    </source>
</evidence>
<evidence type="ECO:0000313" key="8">
    <source>
        <dbReference type="Proteomes" id="UP001432000"/>
    </source>
</evidence>
<accession>A0ABZ2PJX4</accession>
<dbReference type="PANTHER" id="PTHR43557">
    <property type="entry name" value="APOPTOSIS-INDUCING FACTOR 1"/>
    <property type="match status" value="1"/>
</dbReference>
<feature type="domain" description="FAD/NAD(P)-binding" evidence="5">
    <location>
        <begin position="29"/>
        <end position="319"/>
    </location>
</feature>
<dbReference type="Gene3D" id="3.30.390.30">
    <property type="match status" value="1"/>
</dbReference>
<dbReference type="InterPro" id="IPR036188">
    <property type="entry name" value="FAD/NAD-bd_sf"/>
</dbReference>
<evidence type="ECO:0000259" key="5">
    <source>
        <dbReference type="Pfam" id="PF07992"/>
    </source>
</evidence>
<gene>
    <name evidence="7" type="ORF">WDS16_02595</name>
</gene>